<gene>
    <name evidence="1" type="ORF">DEA8626_03068</name>
</gene>
<protein>
    <submittedName>
        <fullName evidence="1">Uncharacterized protein</fullName>
    </submittedName>
</protein>
<organism evidence="1 2">
    <name type="scientific">Albidovulum aquaemixtae</name>
    <dbReference type="NCBI Taxonomy" id="1542388"/>
    <lineage>
        <taxon>Bacteria</taxon>
        <taxon>Pseudomonadati</taxon>
        <taxon>Pseudomonadota</taxon>
        <taxon>Alphaproteobacteria</taxon>
        <taxon>Rhodobacterales</taxon>
        <taxon>Paracoccaceae</taxon>
        <taxon>Albidovulum</taxon>
    </lineage>
</organism>
<evidence type="ECO:0000313" key="1">
    <source>
        <dbReference type="EMBL" id="SPH24020.1"/>
    </source>
</evidence>
<reference evidence="1 2" key="1">
    <citation type="submission" date="2018-03" db="EMBL/GenBank/DDBJ databases">
        <authorList>
            <person name="Keele B.F."/>
        </authorList>
    </citation>
    <scope>NUCLEOTIDE SEQUENCE [LARGE SCALE GENOMIC DNA]</scope>
    <source>
        <strain evidence="1 2">CECT 8626</strain>
    </source>
</reference>
<evidence type="ECO:0000313" key="2">
    <source>
        <dbReference type="Proteomes" id="UP000244924"/>
    </source>
</evidence>
<accession>A0A2R8BKR7</accession>
<proteinExistence type="predicted"/>
<dbReference type="EMBL" id="OMOQ01000003">
    <property type="protein sequence ID" value="SPH24020.1"/>
    <property type="molecule type" value="Genomic_DNA"/>
</dbReference>
<dbReference type="AlphaFoldDB" id="A0A2R8BKR7"/>
<dbReference type="Proteomes" id="UP000244924">
    <property type="component" value="Unassembled WGS sequence"/>
</dbReference>
<keyword evidence="2" id="KW-1185">Reference proteome</keyword>
<name>A0A2R8BKR7_9RHOB</name>
<sequence length="32" mass="3568">MKRQGNPAGDQQIFDVWKGDRGTVTMGSMTRV</sequence>